<evidence type="ECO:0000313" key="3">
    <source>
        <dbReference type="Proteomes" id="UP001500420"/>
    </source>
</evidence>
<dbReference type="EMBL" id="BAAADV010000001">
    <property type="protein sequence ID" value="GAA0664883.1"/>
    <property type="molecule type" value="Genomic_DNA"/>
</dbReference>
<accession>A0AAV3T5W2</accession>
<proteinExistence type="predicted"/>
<keyword evidence="1" id="KW-0472">Membrane</keyword>
<feature type="transmembrane region" description="Helical" evidence="1">
    <location>
        <begin position="20"/>
        <end position="40"/>
    </location>
</feature>
<keyword evidence="1" id="KW-1133">Transmembrane helix</keyword>
<reference evidence="2 3" key="1">
    <citation type="journal article" date="2019" name="Int. J. Syst. Evol. Microbiol.">
        <title>The Global Catalogue of Microorganisms (GCM) 10K type strain sequencing project: providing services to taxonomists for standard genome sequencing and annotation.</title>
        <authorList>
            <consortium name="The Broad Institute Genomics Platform"/>
            <consortium name="The Broad Institute Genome Sequencing Center for Infectious Disease"/>
            <person name="Wu L."/>
            <person name="Ma J."/>
        </authorList>
    </citation>
    <scope>NUCLEOTIDE SEQUENCE [LARGE SCALE GENOMIC DNA]</scope>
    <source>
        <strain evidence="2 3">JCM 16328</strain>
    </source>
</reference>
<keyword evidence="3" id="KW-1185">Reference proteome</keyword>
<gene>
    <name evidence="2" type="ORF">GCM10009020_07290</name>
</gene>
<organism evidence="2 3">
    <name type="scientific">Natronoarchaeum mannanilyticum</name>
    <dbReference type="NCBI Taxonomy" id="926360"/>
    <lineage>
        <taxon>Archaea</taxon>
        <taxon>Methanobacteriati</taxon>
        <taxon>Methanobacteriota</taxon>
        <taxon>Stenosarchaea group</taxon>
        <taxon>Halobacteria</taxon>
        <taxon>Halobacteriales</taxon>
        <taxon>Natronoarchaeaceae</taxon>
    </lineage>
</organism>
<dbReference type="Proteomes" id="UP001500420">
    <property type="component" value="Unassembled WGS sequence"/>
</dbReference>
<protein>
    <submittedName>
        <fullName evidence="2">Uncharacterized protein</fullName>
    </submittedName>
</protein>
<sequence>MLPLPEEPLVPRLVESDAAFYVGVGAFAVAVFVCGVAAGIASGAIDPSRRELVGFGVGFGLFTCSYLFAIVAYRHIQR</sequence>
<keyword evidence="1" id="KW-0812">Transmembrane</keyword>
<comment type="caution">
    <text evidence="2">The sequence shown here is derived from an EMBL/GenBank/DDBJ whole genome shotgun (WGS) entry which is preliminary data.</text>
</comment>
<dbReference type="AlphaFoldDB" id="A0AAV3T5W2"/>
<evidence type="ECO:0000313" key="2">
    <source>
        <dbReference type="EMBL" id="GAA0664883.1"/>
    </source>
</evidence>
<feature type="transmembrane region" description="Helical" evidence="1">
    <location>
        <begin position="52"/>
        <end position="73"/>
    </location>
</feature>
<name>A0AAV3T5W2_9EURY</name>
<evidence type="ECO:0000256" key="1">
    <source>
        <dbReference type="SAM" id="Phobius"/>
    </source>
</evidence>